<feature type="transmembrane region" description="Helical" evidence="9">
    <location>
        <begin position="37"/>
        <end position="56"/>
    </location>
</feature>
<keyword evidence="13" id="KW-1185">Reference proteome</keyword>
<accession>U7QL26</accession>
<dbReference type="Gene3D" id="3.40.50.12370">
    <property type="match status" value="1"/>
</dbReference>
<keyword evidence="6 9" id="KW-1133">Transmembrane helix</keyword>
<feature type="transmembrane region" description="Helical" evidence="9">
    <location>
        <begin position="153"/>
        <end position="177"/>
    </location>
</feature>
<dbReference type="Pfam" id="PF00999">
    <property type="entry name" value="Na_H_Exchanger"/>
    <property type="match status" value="1"/>
</dbReference>
<feature type="transmembrane region" description="Helical" evidence="9">
    <location>
        <begin position="334"/>
        <end position="355"/>
    </location>
</feature>
<organism evidence="12 13">
    <name type="scientific">Lyngbya aestuarii BL J</name>
    <dbReference type="NCBI Taxonomy" id="1348334"/>
    <lineage>
        <taxon>Bacteria</taxon>
        <taxon>Bacillati</taxon>
        <taxon>Cyanobacteriota</taxon>
        <taxon>Cyanophyceae</taxon>
        <taxon>Oscillatoriophycideae</taxon>
        <taxon>Oscillatoriales</taxon>
        <taxon>Microcoleaceae</taxon>
        <taxon>Lyngbya</taxon>
    </lineage>
</organism>
<evidence type="ECO:0000256" key="1">
    <source>
        <dbReference type="ARBA" id="ARBA00004141"/>
    </source>
</evidence>
<comment type="subcellular location">
    <subcellularLocation>
        <location evidence="1">Membrane</location>
        <topology evidence="1">Multi-pass membrane protein</topology>
    </subcellularLocation>
</comment>
<dbReference type="RefSeq" id="WP_023065923.1">
    <property type="nucleotide sequence ID" value="NZ_AUZM01000016.1"/>
</dbReference>
<protein>
    <submittedName>
        <fullName evidence="12">Universal stress family protein</fullName>
    </submittedName>
</protein>
<dbReference type="Proteomes" id="UP000017127">
    <property type="component" value="Unassembled WGS sequence"/>
</dbReference>
<feature type="transmembrane region" description="Helical" evidence="9">
    <location>
        <begin position="94"/>
        <end position="116"/>
    </location>
</feature>
<evidence type="ECO:0000256" key="4">
    <source>
        <dbReference type="ARBA" id="ARBA00022449"/>
    </source>
</evidence>
<dbReference type="OrthoDB" id="9793589at2"/>
<name>U7QL26_9CYAN</name>
<evidence type="ECO:0000259" key="11">
    <source>
        <dbReference type="Pfam" id="PF00999"/>
    </source>
</evidence>
<comment type="similarity">
    <text evidence="2">Belongs to the monovalent cation:proton antiporter 2 (CPA2) transporter (TC 2.A.37) family.</text>
</comment>
<dbReference type="PATRIC" id="fig|1348334.3.peg.2035"/>
<feature type="transmembrane region" description="Helical" evidence="9">
    <location>
        <begin position="183"/>
        <end position="204"/>
    </location>
</feature>
<evidence type="ECO:0000256" key="5">
    <source>
        <dbReference type="ARBA" id="ARBA00022692"/>
    </source>
</evidence>
<dbReference type="EMBL" id="AUZM01000016">
    <property type="protein sequence ID" value="ERT07967.1"/>
    <property type="molecule type" value="Genomic_DNA"/>
</dbReference>
<dbReference type="GO" id="GO:0016020">
    <property type="term" value="C:membrane"/>
    <property type="evidence" value="ECO:0007669"/>
    <property type="project" value="UniProtKB-SubCell"/>
</dbReference>
<evidence type="ECO:0000259" key="10">
    <source>
        <dbReference type="Pfam" id="PF00582"/>
    </source>
</evidence>
<evidence type="ECO:0000256" key="7">
    <source>
        <dbReference type="ARBA" id="ARBA00023065"/>
    </source>
</evidence>
<evidence type="ECO:0000256" key="8">
    <source>
        <dbReference type="ARBA" id="ARBA00023136"/>
    </source>
</evidence>
<comment type="caution">
    <text evidence="12">The sequence shown here is derived from an EMBL/GenBank/DDBJ whole genome shotgun (WGS) entry which is preliminary data.</text>
</comment>
<proteinExistence type="inferred from homology"/>
<feature type="domain" description="UspA" evidence="10">
    <location>
        <begin position="433"/>
        <end position="565"/>
    </location>
</feature>
<dbReference type="InterPro" id="IPR038770">
    <property type="entry name" value="Na+/solute_symporter_sf"/>
</dbReference>
<feature type="domain" description="UspA" evidence="10">
    <location>
        <begin position="573"/>
        <end position="696"/>
    </location>
</feature>
<dbReference type="GO" id="GO:1902600">
    <property type="term" value="P:proton transmembrane transport"/>
    <property type="evidence" value="ECO:0007669"/>
    <property type="project" value="InterPro"/>
</dbReference>
<dbReference type="Pfam" id="PF00582">
    <property type="entry name" value="Usp"/>
    <property type="match status" value="2"/>
</dbReference>
<feature type="transmembrane region" description="Helical" evidence="9">
    <location>
        <begin position="224"/>
        <end position="250"/>
    </location>
</feature>
<evidence type="ECO:0000256" key="9">
    <source>
        <dbReference type="SAM" id="Phobius"/>
    </source>
</evidence>
<keyword evidence="3" id="KW-0813">Transport</keyword>
<evidence type="ECO:0000313" key="12">
    <source>
        <dbReference type="EMBL" id="ERT07967.1"/>
    </source>
</evidence>
<keyword evidence="4" id="KW-0050">Antiport</keyword>
<sequence length="702" mass="76241">MENIIQGLPDSPIVTFTILILVSLTIPPIFEKLKLPGLVGLLVAGVVLGTNGFQLLNPDSETMKLFADIGKIYLMFVAGLEIDLEEFRRKKDRSLGFGLATFILPLLTGTGVGLLFGFGLNAAILTGSLLASHTLLGYPIVNRLGVVKNEAVTVTIGATIFTDIAALLVLAICISIYGGEFSAATLIIQLGALALYSTIVLVGLDWAGKEYFRRTGDEEGNQFLFILLAVFLASVGAQFINIDKIVGAFLTGLAVNDVLGHSPVEEKVEFVGSTLFIPFFFIQMGLLIDVPAFISSLTTELPLTLAIVGGLIGSKFLAAFAAKLLYNYNWNEALTMWSLSLPQVAATLAAALVGVNAGLLSQEVFNSVIVLMLVTSILGSVLTARFARDLTIPKADLEPQTEEWTLGIEPLEPSEIQQSDGKFTVCKLKHRFTVLVPIYNPLSQRYLIEMGALLARHESGIIVPVSITQAHVHMDEPQLGIALEQSDKLLERAVEVAKEFKVEAKPKVRIDDDIAEGISRTAREQNANLIVMGWSDSTTSLRARLFGSLVDNVFWSSHCPVAMVKLLDEPINIRRILVPVKNITPEAIRTLRFAQMFADTNQAKIALLHVCDRGTPPEQITKFESEMADVLTQGGPQVQARIKTVAYDDVSKVIVRAAQSFDLVVLRSMRRRTAGGLGVSNVTSEVIKQLTCSIVLFGEPHT</sequence>
<feature type="transmembrane region" description="Helical" evidence="9">
    <location>
        <begin position="270"/>
        <end position="294"/>
    </location>
</feature>
<dbReference type="PANTHER" id="PTHR43562:SF4">
    <property type="entry name" value="NA(+)_H(+) ANTIPORTER NHAS5"/>
    <property type="match status" value="1"/>
</dbReference>
<feature type="transmembrane region" description="Helical" evidence="9">
    <location>
        <begin position="12"/>
        <end position="30"/>
    </location>
</feature>
<dbReference type="PANTHER" id="PTHR43562">
    <property type="entry name" value="NAPA-TYPE SODIUM/HYDROGEN ANTIPORTER"/>
    <property type="match status" value="1"/>
</dbReference>
<evidence type="ECO:0000313" key="13">
    <source>
        <dbReference type="Proteomes" id="UP000017127"/>
    </source>
</evidence>
<dbReference type="InterPro" id="IPR006016">
    <property type="entry name" value="UspA"/>
</dbReference>
<evidence type="ECO:0000256" key="2">
    <source>
        <dbReference type="ARBA" id="ARBA00005551"/>
    </source>
</evidence>
<keyword evidence="5 9" id="KW-0812">Transmembrane</keyword>
<feature type="transmembrane region" description="Helical" evidence="9">
    <location>
        <begin position="301"/>
        <end position="322"/>
    </location>
</feature>
<feature type="transmembrane region" description="Helical" evidence="9">
    <location>
        <begin position="367"/>
        <end position="387"/>
    </location>
</feature>
<gene>
    <name evidence="12" type="ORF">M595_2099</name>
</gene>
<evidence type="ECO:0000256" key="6">
    <source>
        <dbReference type="ARBA" id="ARBA00022989"/>
    </source>
</evidence>
<dbReference type="GO" id="GO:0015297">
    <property type="term" value="F:antiporter activity"/>
    <property type="evidence" value="ECO:0007669"/>
    <property type="project" value="UniProtKB-KW"/>
</dbReference>
<keyword evidence="7" id="KW-0406">Ion transport</keyword>
<dbReference type="AlphaFoldDB" id="U7QL26"/>
<dbReference type="Gene3D" id="1.20.1530.20">
    <property type="match status" value="1"/>
</dbReference>
<keyword evidence="8 9" id="KW-0472">Membrane</keyword>
<dbReference type="InterPro" id="IPR006153">
    <property type="entry name" value="Cation/H_exchanger_TM"/>
</dbReference>
<reference evidence="12 13" key="1">
    <citation type="journal article" date="2013" name="Front. Microbiol.">
        <title>Comparative genomic analyses of the cyanobacterium, Lyngbya aestuarii BL J, a powerful hydrogen producer.</title>
        <authorList>
            <person name="Kothari A."/>
            <person name="Vaughn M."/>
            <person name="Garcia-Pichel F."/>
        </authorList>
    </citation>
    <scope>NUCLEOTIDE SEQUENCE [LARGE SCALE GENOMIC DNA]</scope>
    <source>
        <strain evidence="12 13">BL J</strain>
    </source>
</reference>
<feature type="domain" description="Cation/H+ exchanger transmembrane" evidence="11">
    <location>
        <begin position="21"/>
        <end position="383"/>
    </location>
</feature>
<dbReference type="SUPFAM" id="SSF52402">
    <property type="entry name" value="Adenine nucleotide alpha hydrolases-like"/>
    <property type="match status" value="2"/>
</dbReference>
<feature type="transmembrane region" description="Helical" evidence="9">
    <location>
        <begin position="122"/>
        <end position="141"/>
    </location>
</feature>
<evidence type="ECO:0000256" key="3">
    <source>
        <dbReference type="ARBA" id="ARBA00022448"/>
    </source>
</evidence>